<dbReference type="Gramene" id="ONIVA02G25250.1">
    <property type="protein sequence ID" value="ONIVA02G25250.1"/>
    <property type="gene ID" value="ONIVA02G25250"/>
</dbReference>
<reference evidence="2" key="2">
    <citation type="submission" date="2018-04" db="EMBL/GenBank/DDBJ databases">
        <title>OnivRS2 (Oryza nivara Reference Sequence Version 2).</title>
        <authorList>
            <person name="Zhang J."/>
            <person name="Kudrna D."/>
            <person name="Lee S."/>
            <person name="Talag J."/>
            <person name="Rajasekar S."/>
            <person name="Welchert J."/>
            <person name="Hsing Y.-I."/>
            <person name="Wing R.A."/>
        </authorList>
    </citation>
    <scope>NUCLEOTIDE SEQUENCE [LARGE SCALE GENOMIC DNA]</scope>
    <source>
        <strain evidence="2">SL10</strain>
    </source>
</reference>
<organism evidence="2">
    <name type="scientific">Oryza nivara</name>
    <name type="common">Indian wild rice</name>
    <name type="synonym">Oryza sativa f. spontanea</name>
    <dbReference type="NCBI Taxonomy" id="4536"/>
    <lineage>
        <taxon>Eukaryota</taxon>
        <taxon>Viridiplantae</taxon>
        <taxon>Streptophyta</taxon>
        <taxon>Embryophyta</taxon>
        <taxon>Tracheophyta</taxon>
        <taxon>Spermatophyta</taxon>
        <taxon>Magnoliopsida</taxon>
        <taxon>Liliopsida</taxon>
        <taxon>Poales</taxon>
        <taxon>Poaceae</taxon>
        <taxon>BOP clade</taxon>
        <taxon>Oryzoideae</taxon>
        <taxon>Oryzeae</taxon>
        <taxon>Oryzinae</taxon>
        <taxon>Oryza</taxon>
    </lineage>
</organism>
<name>A0A0E0G981_ORYNI</name>
<protein>
    <submittedName>
        <fullName evidence="2">Uncharacterized protein</fullName>
    </submittedName>
</protein>
<dbReference type="HOGENOM" id="CLU_2149933_0_0_1"/>
<evidence type="ECO:0000256" key="1">
    <source>
        <dbReference type="SAM" id="MobiDB-lite"/>
    </source>
</evidence>
<evidence type="ECO:0000313" key="2">
    <source>
        <dbReference type="EnsemblPlants" id="ONIVA02G25250.1"/>
    </source>
</evidence>
<feature type="compositionally biased region" description="Basic and acidic residues" evidence="1">
    <location>
        <begin position="103"/>
        <end position="112"/>
    </location>
</feature>
<dbReference type="Proteomes" id="UP000006591">
    <property type="component" value="Chromosome 2"/>
</dbReference>
<feature type="region of interest" description="Disordered" evidence="1">
    <location>
        <begin position="1"/>
        <end position="25"/>
    </location>
</feature>
<evidence type="ECO:0000313" key="3">
    <source>
        <dbReference type="Proteomes" id="UP000006591"/>
    </source>
</evidence>
<feature type="region of interest" description="Disordered" evidence="1">
    <location>
        <begin position="72"/>
        <end position="112"/>
    </location>
</feature>
<sequence length="112" mass="11932">MCRPELGTRPLEPPPKQPRSCSLPSLPCFPSSSRPSLLQSERAEVRYSSVDIKAKAGCAAVSPSSTFFRRTIAPAGPPLTDRVEDPTGLAGTEVDLEGYVEAPEGHVSRGKP</sequence>
<accession>A0A0E0G981</accession>
<keyword evidence="3" id="KW-1185">Reference proteome</keyword>
<proteinExistence type="predicted"/>
<dbReference type="AlphaFoldDB" id="A0A0E0G981"/>
<dbReference type="EnsemblPlants" id="ONIVA02G25250.1">
    <property type="protein sequence ID" value="ONIVA02G25250.1"/>
    <property type="gene ID" value="ONIVA02G25250"/>
</dbReference>
<reference evidence="2" key="1">
    <citation type="submission" date="2015-04" db="UniProtKB">
        <authorList>
            <consortium name="EnsemblPlants"/>
        </authorList>
    </citation>
    <scope>IDENTIFICATION</scope>
    <source>
        <strain evidence="2">SL10</strain>
    </source>
</reference>